<dbReference type="InterPro" id="IPR001212">
    <property type="entry name" value="Somatomedin_B_dom"/>
</dbReference>
<comment type="caution">
    <text evidence="10">The sequence shown here is derived from an EMBL/GenBank/DDBJ whole genome shotgun (WGS) entry which is preliminary data.</text>
</comment>
<dbReference type="Pfam" id="PF00002">
    <property type="entry name" value="7tm_2"/>
    <property type="match status" value="1"/>
</dbReference>
<accession>A0AAN8J585</accession>
<dbReference type="Proteomes" id="UP001347796">
    <property type="component" value="Unassembled WGS sequence"/>
</dbReference>
<evidence type="ECO:0000313" key="11">
    <source>
        <dbReference type="Proteomes" id="UP001347796"/>
    </source>
</evidence>
<dbReference type="InterPro" id="IPR000832">
    <property type="entry name" value="GPCR_2_secretin-like"/>
</dbReference>
<evidence type="ECO:0000259" key="8">
    <source>
        <dbReference type="PROSITE" id="PS50261"/>
    </source>
</evidence>
<dbReference type="GO" id="GO:0004930">
    <property type="term" value="F:G protein-coupled receptor activity"/>
    <property type="evidence" value="ECO:0007669"/>
    <property type="project" value="InterPro"/>
</dbReference>
<evidence type="ECO:0000256" key="7">
    <source>
        <dbReference type="SAM" id="SignalP"/>
    </source>
</evidence>
<protein>
    <recommendedName>
        <fullName evidence="12">G-protein coupled receptor Mth2</fullName>
    </recommendedName>
</protein>
<dbReference type="PROSITE" id="PS50958">
    <property type="entry name" value="SMB_2"/>
    <property type="match status" value="1"/>
</dbReference>
<dbReference type="GO" id="GO:0007166">
    <property type="term" value="P:cell surface receptor signaling pathway"/>
    <property type="evidence" value="ECO:0007669"/>
    <property type="project" value="InterPro"/>
</dbReference>
<dbReference type="EMBL" id="JAZGQO010000014">
    <property type="protein sequence ID" value="KAK6170060.1"/>
    <property type="molecule type" value="Genomic_DNA"/>
</dbReference>
<keyword evidence="5" id="KW-1015">Disulfide bond</keyword>
<dbReference type="InterPro" id="IPR017981">
    <property type="entry name" value="GPCR_2-like_7TM"/>
</dbReference>
<keyword evidence="7" id="KW-0732">Signal</keyword>
<evidence type="ECO:0000256" key="2">
    <source>
        <dbReference type="ARBA" id="ARBA00022692"/>
    </source>
</evidence>
<gene>
    <name evidence="10" type="ORF">SNE40_018544</name>
</gene>
<organism evidence="10 11">
    <name type="scientific">Patella caerulea</name>
    <name type="common">Rayed Mediterranean limpet</name>
    <dbReference type="NCBI Taxonomy" id="87958"/>
    <lineage>
        <taxon>Eukaryota</taxon>
        <taxon>Metazoa</taxon>
        <taxon>Spiralia</taxon>
        <taxon>Lophotrochozoa</taxon>
        <taxon>Mollusca</taxon>
        <taxon>Gastropoda</taxon>
        <taxon>Patellogastropoda</taxon>
        <taxon>Patelloidea</taxon>
        <taxon>Patellidae</taxon>
        <taxon>Patella</taxon>
    </lineage>
</organism>
<dbReference type="Gene3D" id="1.20.1070.10">
    <property type="entry name" value="Rhodopsin 7-helix transmembrane proteins"/>
    <property type="match status" value="1"/>
</dbReference>
<evidence type="ECO:0000256" key="1">
    <source>
        <dbReference type="ARBA" id="ARBA00004141"/>
    </source>
</evidence>
<feature type="transmembrane region" description="Helical" evidence="6">
    <location>
        <begin position="583"/>
        <end position="602"/>
    </location>
</feature>
<evidence type="ECO:0000256" key="6">
    <source>
        <dbReference type="SAM" id="Phobius"/>
    </source>
</evidence>
<evidence type="ECO:0000313" key="10">
    <source>
        <dbReference type="EMBL" id="KAK6170060.1"/>
    </source>
</evidence>
<proteinExistence type="predicted"/>
<dbReference type="PROSITE" id="PS00524">
    <property type="entry name" value="SMB_1"/>
    <property type="match status" value="1"/>
</dbReference>
<feature type="transmembrane region" description="Helical" evidence="6">
    <location>
        <begin position="701"/>
        <end position="722"/>
    </location>
</feature>
<evidence type="ECO:0000259" key="9">
    <source>
        <dbReference type="PROSITE" id="PS50958"/>
    </source>
</evidence>
<dbReference type="SUPFAM" id="SSF81321">
    <property type="entry name" value="Family A G protein-coupled receptor-like"/>
    <property type="match status" value="1"/>
</dbReference>
<dbReference type="SUPFAM" id="SSF90188">
    <property type="entry name" value="Somatomedin B domain"/>
    <property type="match status" value="1"/>
</dbReference>
<feature type="transmembrane region" description="Helical" evidence="6">
    <location>
        <begin position="622"/>
        <end position="651"/>
    </location>
</feature>
<dbReference type="CDD" id="cd15039">
    <property type="entry name" value="7tmB3_Methuselah-like"/>
    <property type="match status" value="1"/>
</dbReference>
<dbReference type="GO" id="GO:0016020">
    <property type="term" value="C:membrane"/>
    <property type="evidence" value="ECO:0007669"/>
    <property type="project" value="UniProtKB-SubCell"/>
</dbReference>
<dbReference type="Pfam" id="PF01033">
    <property type="entry name" value="Somatomedin_B"/>
    <property type="match status" value="1"/>
</dbReference>
<evidence type="ECO:0000256" key="3">
    <source>
        <dbReference type="ARBA" id="ARBA00022989"/>
    </source>
</evidence>
<reference evidence="10 11" key="1">
    <citation type="submission" date="2024-01" db="EMBL/GenBank/DDBJ databases">
        <title>The genome of the rayed Mediterranean limpet Patella caerulea (Linnaeus, 1758).</title>
        <authorList>
            <person name="Anh-Thu Weber A."/>
            <person name="Halstead-Nussloch G."/>
        </authorList>
    </citation>
    <scope>NUCLEOTIDE SEQUENCE [LARGE SCALE GENOMIC DNA]</scope>
    <source>
        <strain evidence="10">AATW-2023a</strain>
        <tissue evidence="10">Whole specimen</tissue>
    </source>
</reference>
<dbReference type="SMART" id="SM00201">
    <property type="entry name" value="SO"/>
    <property type="match status" value="1"/>
</dbReference>
<dbReference type="PANTHER" id="PTHR45902:SF1">
    <property type="entry name" value="LATROPHILIN RECEPTOR-LIKE PROTEIN A"/>
    <property type="match status" value="1"/>
</dbReference>
<feature type="transmembrane region" description="Helical" evidence="6">
    <location>
        <begin position="513"/>
        <end position="539"/>
    </location>
</feature>
<evidence type="ECO:0000256" key="5">
    <source>
        <dbReference type="ARBA" id="ARBA00023157"/>
    </source>
</evidence>
<feature type="transmembrane region" description="Helical" evidence="6">
    <location>
        <begin position="672"/>
        <end position="695"/>
    </location>
</feature>
<keyword evidence="3 6" id="KW-1133">Transmembrane helix</keyword>
<feature type="domain" description="SMB" evidence="9">
    <location>
        <begin position="34"/>
        <end position="76"/>
    </location>
</feature>
<keyword evidence="2 6" id="KW-0812">Transmembrane</keyword>
<dbReference type="Gene3D" id="4.10.410.20">
    <property type="match status" value="1"/>
</dbReference>
<feature type="transmembrane region" description="Helical" evidence="6">
    <location>
        <begin position="472"/>
        <end position="492"/>
    </location>
</feature>
<dbReference type="InterPro" id="IPR053231">
    <property type="entry name" value="GPCR_LN-TM7"/>
</dbReference>
<keyword evidence="11" id="KW-1185">Reference proteome</keyword>
<name>A0AAN8J585_PATCE</name>
<evidence type="ECO:0000256" key="4">
    <source>
        <dbReference type="ARBA" id="ARBA00023136"/>
    </source>
</evidence>
<sequence length="748" mass="83957">MIKPIVTLLLASILKAQILFGMFLHSDIGICNNSVWSCQGKCGELDYLPCSCQASCHTYQICCEDFEYICNPAEASVKLDSVPAGNDTLGDITFETAKIEFTSKPYCSDLVGVWLEGGCKNPTRNLVYDRCINPNQTLIHDMIPVSDPYTKIHYRNIFCAQCSNSNETMAWITTEECVTETMSAMNISHCLSKVRNPLGRAAIPCIPYTEVSENQTNVRDKNWTGEHVTEYQKKCDAFTSYVMDSETETVYRNRYCLLLDSPHKNSTCVVPPFDNEEKFCAEGKHDDDMGPCMMEVCSGEKSFDDLFCPNETLDLYMKLEFFVGDLSKVKEHLGNIEVGLTDSRSIMSNAIVDDFRTEDGKPLLCRAVQVTNTEGIRVKEWFSKTVMIHFECNVAKTLINDSLTAPNILELLTKIIQSPTHKVKIPLDVKVTACLKRTTQYRKPSVSCSGTTFDVVVKAIRVPLDTNISAEGYISIICCVVSDIGLILRISLQRFVPYFQTTPGKTQFSMCCTLLLAYTFFLIGGIVEIGSTACFVVAVCTHWSFLSSLFWMNVIAFQIWRTFRVWHNHVASKSQRVLIMSSIYAMGIPTLIICFSLGLEILDPMHDFSPAYGKYSCWMNKSYSVLTWFVVPCFSIAAVNGIFAFLTVCSLRVQRTKMVVNTTSKVKPSNEFAVSVRIVILVGVTWLIGLFSVFLDSPVAWMIFTIVNASLGFLISFVLLCNKRVFRLFEDKCFCPARENTATTSISP</sequence>
<dbReference type="InterPro" id="IPR036024">
    <property type="entry name" value="Somatomedin_B-like_dom_sf"/>
</dbReference>
<feature type="signal peptide" evidence="7">
    <location>
        <begin position="1"/>
        <end position="16"/>
    </location>
</feature>
<feature type="chain" id="PRO_5042971791" description="G-protein coupled receptor Mth2" evidence="7">
    <location>
        <begin position="17"/>
        <end position="748"/>
    </location>
</feature>
<feature type="transmembrane region" description="Helical" evidence="6">
    <location>
        <begin position="545"/>
        <end position="563"/>
    </location>
</feature>
<comment type="subcellular location">
    <subcellularLocation>
        <location evidence="1">Membrane</location>
        <topology evidence="1">Multi-pass membrane protein</topology>
    </subcellularLocation>
</comment>
<feature type="domain" description="G-protein coupled receptors family 2 profile 2" evidence="8">
    <location>
        <begin position="471"/>
        <end position="723"/>
    </location>
</feature>
<evidence type="ECO:0008006" key="12">
    <source>
        <dbReference type="Google" id="ProtNLM"/>
    </source>
</evidence>
<dbReference type="AlphaFoldDB" id="A0AAN8J585"/>
<dbReference type="PROSITE" id="PS50261">
    <property type="entry name" value="G_PROTEIN_RECEP_F2_4"/>
    <property type="match status" value="1"/>
</dbReference>
<dbReference type="PANTHER" id="PTHR45902">
    <property type="entry name" value="LATROPHILIN RECEPTOR-LIKE PROTEIN A"/>
    <property type="match status" value="1"/>
</dbReference>
<keyword evidence="4 6" id="KW-0472">Membrane</keyword>